<gene>
    <name evidence="2" type="ORF">WQQ_36070</name>
</gene>
<dbReference type="InterPro" id="IPR001387">
    <property type="entry name" value="Cro/C1-type_HTH"/>
</dbReference>
<dbReference type="InterPro" id="IPR010982">
    <property type="entry name" value="Lambda_DNA-bd_dom_sf"/>
</dbReference>
<sequence length="56" mass="6230">MVQLKEIAEATGVHRVTLSKLANNKEYNVGVDTIEKLCAYFQCGIGEIAEYVPERS</sequence>
<protein>
    <recommendedName>
        <fullName evidence="1">HTH cro/C1-type domain-containing protein</fullName>
    </recommendedName>
</protein>
<keyword evidence="3" id="KW-1185">Reference proteome</keyword>
<feature type="domain" description="HTH cro/C1-type" evidence="1">
    <location>
        <begin position="4"/>
        <end position="48"/>
    </location>
</feature>
<dbReference type="STRING" id="1172194.WQQ_36070"/>
<dbReference type="GO" id="GO:0003677">
    <property type="term" value="F:DNA binding"/>
    <property type="evidence" value="ECO:0007669"/>
    <property type="project" value="InterPro"/>
</dbReference>
<dbReference type="Pfam" id="PF13443">
    <property type="entry name" value="HTH_26"/>
    <property type="match status" value="1"/>
</dbReference>
<dbReference type="Gene3D" id="1.10.260.40">
    <property type="entry name" value="lambda repressor-like DNA-binding domains"/>
    <property type="match status" value="1"/>
</dbReference>
<accession>I7Z9R2</accession>
<comment type="caution">
    <text evidence="2">The sequence shown here is derived from an EMBL/GenBank/DDBJ whole genome shotgun (WGS) entry which is preliminary data.</text>
</comment>
<proteinExistence type="predicted"/>
<dbReference type="SUPFAM" id="SSF47413">
    <property type="entry name" value="lambda repressor-like DNA-binding domains"/>
    <property type="match status" value="1"/>
</dbReference>
<evidence type="ECO:0000313" key="3">
    <source>
        <dbReference type="Proteomes" id="UP000003704"/>
    </source>
</evidence>
<evidence type="ECO:0000313" key="2">
    <source>
        <dbReference type="EMBL" id="EIT68412.1"/>
    </source>
</evidence>
<name>I7Z9R2_9GAMM</name>
<organism evidence="2 3">
    <name type="scientific">Hydrocarboniphaga effusa AP103</name>
    <dbReference type="NCBI Taxonomy" id="1172194"/>
    <lineage>
        <taxon>Bacteria</taxon>
        <taxon>Pseudomonadati</taxon>
        <taxon>Pseudomonadota</taxon>
        <taxon>Gammaproteobacteria</taxon>
        <taxon>Nevskiales</taxon>
        <taxon>Nevskiaceae</taxon>
        <taxon>Hydrocarboniphaga</taxon>
    </lineage>
</organism>
<dbReference type="CDD" id="cd00093">
    <property type="entry name" value="HTH_XRE"/>
    <property type="match status" value="1"/>
</dbReference>
<reference evidence="2 3" key="1">
    <citation type="journal article" date="2012" name="J. Bacteriol.">
        <title>Genome Sequence of n-Alkane-Degrading Hydrocarboniphaga effusa Strain AP103T (ATCC BAA-332T).</title>
        <authorList>
            <person name="Chang H.K."/>
            <person name="Zylstra G.J."/>
            <person name="Chae J.C."/>
        </authorList>
    </citation>
    <scope>NUCLEOTIDE SEQUENCE [LARGE SCALE GENOMIC DNA]</scope>
    <source>
        <strain evidence="2 3">AP103</strain>
    </source>
</reference>
<dbReference type="Proteomes" id="UP000003704">
    <property type="component" value="Unassembled WGS sequence"/>
</dbReference>
<dbReference type="AlphaFoldDB" id="I7Z9R2"/>
<evidence type="ECO:0000259" key="1">
    <source>
        <dbReference type="PROSITE" id="PS50943"/>
    </source>
</evidence>
<dbReference type="EMBL" id="AKGD01000003">
    <property type="protein sequence ID" value="EIT68412.1"/>
    <property type="molecule type" value="Genomic_DNA"/>
</dbReference>
<dbReference type="PROSITE" id="PS50943">
    <property type="entry name" value="HTH_CROC1"/>
    <property type="match status" value="1"/>
</dbReference>